<organism evidence="1 2">
    <name type="scientific">Verticillium dahliae</name>
    <name type="common">Verticillium wilt</name>
    <dbReference type="NCBI Taxonomy" id="27337"/>
    <lineage>
        <taxon>Eukaryota</taxon>
        <taxon>Fungi</taxon>
        <taxon>Dikarya</taxon>
        <taxon>Ascomycota</taxon>
        <taxon>Pezizomycotina</taxon>
        <taxon>Sordariomycetes</taxon>
        <taxon>Hypocreomycetidae</taxon>
        <taxon>Glomerellales</taxon>
        <taxon>Plectosphaerellaceae</taxon>
        <taxon>Verticillium</taxon>
    </lineage>
</organism>
<dbReference type="AlphaFoldDB" id="A0A2J8E9X3"/>
<dbReference type="InterPro" id="IPR011008">
    <property type="entry name" value="Dimeric_a/b-barrel"/>
</dbReference>
<proteinExistence type="predicted"/>
<dbReference type="Proteomes" id="UP000236305">
    <property type="component" value="Unassembled WGS sequence"/>
</dbReference>
<dbReference type="InterPro" id="IPR007138">
    <property type="entry name" value="ABM_dom"/>
</dbReference>
<evidence type="ECO:0000313" key="2">
    <source>
        <dbReference type="Proteomes" id="UP000236305"/>
    </source>
</evidence>
<dbReference type="PANTHER" id="PTHR42052:SF1">
    <property type="entry name" value="ABM DOMAIN-CONTAINING PROTEIN"/>
    <property type="match status" value="1"/>
</dbReference>
<dbReference type="PANTHER" id="PTHR42052">
    <property type="entry name" value="ABM DOMAIN-CONTAINING PROTEIN"/>
    <property type="match status" value="1"/>
</dbReference>
<protein>
    <submittedName>
        <fullName evidence="1">Uncharacterized protein</fullName>
    </submittedName>
</protein>
<dbReference type="SUPFAM" id="SSF54909">
    <property type="entry name" value="Dimeric alpha+beta barrel"/>
    <property type="match status" value="1"/>
</dbReference>
<dbReference type="SMR" id="A0A2J8E9X3"/>
<dbReference type="PROSITE" id="PS51725">
    <property type="entry name" value="ABM"/>
    <property type="match status" value="1"/>
</dbReference>
<comment type="caution">
    <text evidence="1">The sequence shown here is derived from an EMBL/GenBank/DDBJ whole genome shotgun (WGS) entry which is preliminary data.</text>
</comment>
<dbReference type="Gene3D" id="3.30.70.100">
    <property type="match status" value="2"/>
</dbReference>
<name>A0A2J8E9X3_VERDA</name>
<dbReference type="EMBL" id="MPSH01000020">
    <property type="protein sequence ID" value="PNH30584.1"/>
    <property type="molecule type" value="Genomic_DNA"/>
</dbReference>
<sequence>MVVSELAILPLTAKNELSSEFLALLERFQATRDAWVLKDDPSLPADRTARGTSMYRQLEDPTVLLLTAQWESPEAHSRWIASAENASVMADLSPHLDTQGERAVVFFHLEGPVFTSLRPDERSLLEAPVMSVGRFSVGNEKRDEFQRTFDETKDVVEDVARPYPLRGAWRIEKDEREAGRDEFVMYCGWASVDEHMSSGQHPRYAAFQALQKLVSSADIRHYQRII</sequence>
<accession>A0A2J8E9X3</accession>
<dbReference type="OMA" id="VYIVGNW"/>
<gene>
    <name evidence="1" type="ORF">BJF96_g6211</name>
</gene>
<evidence type="ECO:0000313" key="1">
    <source>
        <dbReference type="EMBL" id="PNH30584.1"/>
    </source>
</evidence>
<dbReference type="OrthoDB" id="3542212at2759"/>
<reference evidence="1 2" key="1">
    <citation type="submission" date="2017-12" db="EMBL/GenBank/DDBJ databases">
        <title>Comparative genomics yields insights into virulence evolution of Verticillium dahliae.</title>
        <authorList>
            <person name="Fan R."/>
            <person name="Armitage A.D."/>
            <person name="Cascant-Lopez E."/>
            <person name="Sobczyk M."/>
            <person name="Cockerton H.M."/>
            <person name="Harrison R.J."/>
        </authorList>
    </citation>
    <scope>NUCLEOTIDE SEQUENCE [LARGE SCALE GENOMIC DNA]</scope>
    <source>
        <strain evidence="1 2">12008</strain>
    </source>
</reference>